<dbReference type="HAMAP" id="MF_00386">
    <property type="entry name" value="UPF0161_YidD"/>
    <property type="match status" value="1"/>
</dbReference>
<name>A0A1F6GBB5_9PROT</name>
<evidence type="ECO:0000256" key="1">
    <source>
        <dbReference type="HAMAP-Rule" id="MF_00386"/>
    </source>
</evidence>
<evidence type="ECO:0000313" key="3">
    <source>
        <dbReference type="Proteomes" id="UP000178449"/>
    </source>
</evidence>
<dbReference type="Proteomes" id="UP000178449">
    <property type="component" value="Unassembled WGS sequence"/>
</dbReference>
<dbReference type="AlphaFoldDB" id="A0A1F6GBB5"/>
<protein>
    <recommendedName>
        <fullName evidence="1">Putative membrane protein insertion efficiency factor</fullName>
    </recommendedName>
</protein>
<sequence>MNKSQIGTLIVSPFLGLIWLYQKLISPFLPPSCIYHPSCSHYAQEALAKHGLIKGGLLAVWRLLRCQPFGAGGIDPVPETFAFKLPKKTPKPRP</sequence>
<reference evidence="2 3" key="1">
    <citation type="journal article" date="2016" name="Nat. Commun.">
        <title>Thousands of microbial genomes shed light on interconnected biogeochemical processes in an aquifer system.</title>
        <authorList>
            <person name="Anantharaman K."/>
            <person name="Brown C.T."/>
            <person name="Hug L.A."/>
            <person name="Sharon I."/>
            <person name="Castelle C.J."/>
            <person name="Probst A.J."/>
            <person name="Thomas B.C."/>
            <person name="Singh A."/>
            <person name="Wilkins M.J."/>
            <person name="Karaoz U."/>
            <person name="Brodie E.L."/>
            <person name="Williams K.H."/>
            <person name="Hubbard S.S."/>
            <person name="Banfield J.F."/>
        </authorList>
    </citation>
    <scope>NUCLEOTIDE SEQUENCE [LARGE SCALE GENOMIC DNA]</scope>
</reference>
<dbReference type="NCBIfam" id="TIGR00278">
    <property type="entry name" value="membrane protein insertion efficiency factor YidD"/>
    <property type="match status" value="1"/>
</dbReference>
<dbReference type="PANTHER" id="PTHR33383:SF1">
    <property type="entry name" value="MEMBRANE PROTEIN INSERTION EFFICIENCY FACTOR-RELATED"/>
    <property type="match status" value="1"/>
</dbReference>
<dbReference type="EMBL" id="MFNE01000024">
    <property type="protein sequence ID" value="OGG95402.1"/>
    <property type="molecule type" value="Genomic_DNA"/>
</dbReference>
<comment type="function">
    <text evidence="1">Could be involved in insertion of integral membrane proteins into the membrane.</text>
</comment>
<proteinExistence type="inferred from homology"/>
<accession>A0A1F6GBB5</accession>
<dbReference type="PANTHER" id="PTHR33383">
    <property type="entry name" value="MEMBRANE PROTEIN INSERTION EFFICIENCY FACTOR-RELATED"/>
    <property type="match status" value="1"/>
</dbReference>
<gene>
    <name evidence="2" type="ORF">A2527_07745</name>
</gene>
<keyword evidence="1" id="KW-0472">Membrane</keyword>
<organism evidence="2 3">
    <name type="scientific">Candidatus Lambdaproteobacteria bacterium RIFOXYD2_FULL_50_16</name>
    <dbReference type="NCBI Taxonomy" id="1817772"/>
    <lineage>
        <taxon>Bacteria</taxon>
        <taxon>Pseudomonadati</taxon>
        <taxon>Pseudomonadota</taxon>
        <taxon>Candidatus Lambdaproteobacteria</taxon>
    </lineage>
</organism>
<dbReference type="Pfam" id="PF01809">
    <property type="entry name" value="YidD"/>
    <property type="match status" value="1"/>
</dbReference>
<dbReference type="SMART" id="SM01234">
    <property type="entry name" value="Haemolytic"/>
    <property type="match status" value="1"/>
</dbReference>
<evidence type="ECO:0000313" key="2">
    <source>
        <dbReference type="EMBL" id="OGG95402.1"/>
    </source>
</evidence>
<dbReference type="STRING" id="1817772.A2527_07745"/>
<dbReference type="InterPro" id="IPR002696">
    <property type="entry name" value="Membr_insert_effic_factor_YidD"/>
</dbReference>
<comment type="similarity">
    <text evidence="1">Belongs to the UPF0161 family.</text>
</comment>
<comment type="subcellular location">
    <subcellularLocation>
        <location evidence="1">Cell membrane</location>
        <topology evidence="1">Peripheral membrane protein</topology>
        <orientation evidence="1">Cytoplasmic side</orientation>
    </subcellularLocation>
</comment>
<comment type="caution">
    <text evidence="2">The sequence shown here is derived from an EMBL/GenBank/DDBJ whole genome shotgun (WGS) entry which is preliminary data.</text>
</comment>
<keyword evidence="1" id="KW-1003">Cell membrane</keyword>
<dbReference type="GO" id="GO:0005886">
    <property type="term" value="C:plasma membrane"/>
    <property type="evidence" value="ECO:0007669"/>
    <property type="project" value="UniProtKB-SubCell"/>
</dbReference>